<dbReference type="SUPFAM" id="SSF54197">
    <property type="entry name" value="HIT-like"/>
    <property type="match status" value="1"/>
</dbReference>
<accession>A0A067Q4X5</accession>
<dbReference type="GO" id="GO:0003877">
    <property type="term" value="F:ATP:ADP adenylyltransferase activity"/>
    <property type="evidence" value="ECO:0007669"/>
    <property type="project" value="InterPro"/>
</dbReference>
<feature type="domain" description="Ap4A phosphorylase 1/2 N-terminal" evidence="3">
    <location>
        <begin position="5"/>
        <end position="179"/>
    </location>
</feature>
<dbReference type="InterPro" id="IPR009163">
    <property type="entry name" value="Ap4A_phos1/2"/>
</dbReference>
<dbReference type="InterPro" id="IPR036265">
    <property type="entry name" value="HIT-like_sf"/>
</dbReference>
<dbReference type="EMBL" id="KL197719">
    <property type="protein sequence ID" value="KDQ57651.1"/>
    <property type="molecule type" value="Genomic_DNA"/>
</dbReference>
<dbReference type="InterPro" id="IPR019200">
    <property type="entry name" value="ATP_adenylylTrfase_C"/>
</dbReference>
<gene>
    <name evidence="4" type="ORF">JAAARDRAFT_58243</name>
</gene>
<dbReference type="Pfam" id="PF19327">
    <property type="entry name" value="Ap4A_phos_N"/>
    <property type="match status" value="1"/>
</dbReference>
<dbReference type="Proteomes" id="UP000027265">
    <property type="component" value="Unassembled WGS sequence"/>
</dbReference>
<organism evidence="4 5">
    <name type="scientific">Jaapia argillacea MUCL 33604</name>
    <dbReference type="NCBI Taxonomy" id="933084"/>
    <lineage>
        <taxon>Eukaryota</taxon>
        <taxon>Fungi</taxon>
        <taxon>Dikarya</taxon>
        <taxon>Basidiomycota</taxon>
        <taxon>Agaricomycotina</taxon>
        <taxon>Agaricomycetes</taxon>
        <taxon>Agaricomycetidae</taxon>
        <taxon>Jaapiales</taxon>
        <taxon>Jaapiaceae</taxon>
        <taxon>Jaapia</taxon>
    </lineage>
</organism>
<dbReference type="PIRSF" id="PIRSF000846">
    <property type="entry name" value="ATP_adenylyltr"/>
    <property type="match status" value="1"/>
</dbReference>
<sequence length="329" mass="36757">MLADAEKVISRLEGKYRKAVEAGDLFFYPSTIHKHVEGGVEYKIRLCPALQHKPRLDTPHFDDTPPEGKPDPFAPPYVRNLYITELCGEYGDEHIVLLNKYSVVPTHFLLATKEYESQSSPLFPYDLVQVYTLLMAARNAGKKFFAFYNCGENSGASQPHKHLQFLPMEDGGDAPMEKLAKAARLQHPDRAFSLPLPYANHVTRLPPNLQAASSVYDLEEVLSRTILNLLDLAINNARFAPDQPAGTPSYNVIITLDHVHVIPRRHESYVLPTTREEISINAIGFFGMPLVKSEQELEALKAEGIGKVLRAVGLPSRPEGVDDHEAFGF</sequence>
<keyword evidence="5" id="KW-1185">Reference proteome</keyword>
<evidence type="ECO:0000259" key="2">
    <source>
        <dbReference type="Pfam" id="PF09830"/>
    </source>
</evidence>
<evidence type="ECO:0000313" key="4">
    <source>
        <dbReference type="EMBL" id="KDQ57651.1"/>
    </source>
</evidence>
<reference evidence="5" key="1">
    <citation type="journal article" date="2014" name="Proc. Natl. Acad. Sci. U.S.A.">
        <title>Extensive sampling of basidiomycete genomes demonstrates inadequacy of the white-rot/brown-rot paradigm for wood decay fungi.</title>
        <authorList>
            <person name="Riley R."/>
            <person name="Salamov A.A."/>
            <person name="Brown D.W."/>
            <person name="Nagy L.G."/>
            <person name="Floudas D."/>
            <person name="Held B.W."/>
            <person name="Levasseur A."/>
            <person name="Lombard V."/>
            <person name="Morin E."/>
            <person name="Otillar R."/>
            <person name="Lindquist E.A."/>
            <person name="Sun H."/>
            <person name="LaButti K.M."/>
            <person name="Schmutz J."/>
            <person name="Jabbour D."/>
            <person name="Luo H."/>
            <person name="Baker S.E."/>
            <person name="Pisabarro A.G."/>
            <person name="Walton J.D."/>
            <person name="Blanchette R.A."/>
            <person name="Henrissat B."/>
            <person name="Martin F."/>
            <person name="Cullen D."/>
            <person name="Hibbett D.S."/>
            <person name="Grigoriev I.V."/>
        </authorList>
    </citation>
    <scope>NUCLEOTIDE SEQUENCE [LARGE SCALE GENOMIC DNA]</scope>
    <source>
        <strain evidence="5">MUCL 33604</strain>
    </source>
</reference>
<dbReference type="PANTHER" id="PTHR38420">
    <property type="entry name" value="AP-4-A PHOSPHORYLASE II"/>
    <property type="match status" value="1"/>
</dbReference>
<dbReference type="GO" id="GO:0005524">
    <property type="term" value="F:ATP binding"/>
    <property type="evidence" value="ECO:0007669"/>
    <property type="project" value="InterPro"/>
</dbReference>
<dbReference type="OrthoDB" id="10267950at2759"/>
<dbReference type="HOGENOM" id="CLU_049915_1_1_1"/>
<dbReference type="InParanoid" id="A0A067Q4X5"/>
<dbReference type="PANTHER" id="PTHR38420:SF1">
    <property type="entry name" value="PUTATIVE (AFU_ORTHOLOGUE AFUA_5G14690)-RELATED"/>
    <property type="match status" value="1"/>
</dbReference>
<name>A0A067Q4X5_9AGAM</name>
<dbReference type="STRING" id="933084.A0A067Q4X5"/>
<dbReference type="Pfam" id="PF09830">
    <property type="entry name" value="ATP_transf"/>
    <property type="match status" value="1"/>
</dbReference>
<evidence type="ECO:0000259" key="3">
    <source>
        <dbReference type="Pfam" id="PF19327"/>
    </source>
</evidence>
<feature type="active site" description="Nucleophile" evidence="1">
    <location>
        <position position="162"/>
    </location>
</feature>
<feature type="domain" description="ATP adenylyltransferase C-terminal" evidence="2">
    <location>
        <begin position="196"/>
        <end position="315"/>
    </location>
</feature>
<proteinExistence type="predicted"/>
<dbReference type="Gene3D" id="3.30.428.70">
    <property type="match status" value="1"/>
</dbReference>
<dbReference type="AlphaFoldDB" id="A0A067Q4X5"/>
<protein>
    <submittedName>
        <fullName evidence="4">Uncharacterized protein</fullName>
    </submittedName>
</protein>
<dbReference type="GO" id="GO:0009117">
    <property type="term" value="P:nucleotide metabolic process"/>
    <property type="evidence" value="ECO:0007669"/>
    <property type="project" value="InterPro"/>
</dbReference>
<dbReference type="InterPro" id="IPR045759">
    <property type="entry name" value="Ap4A_phos1/2_N"/>
</dbReference>
<dbReference type="InterPro" id="IPR043171">
    <property type="entry name" value="Ap4A_phos1/2-like"/>
</dbReference>
<evidence type="ECO:0000256" key="1">
    <source>
        <dbReference type="PIRSR" id="PIRSR000846-1"/>
    </source>
</evidence>
<evidence type="ECO:0000313" key="5">
    <source>
        <dbReference type="Proteomes" id="UP000027265"/>
    </source>
</evidence>